<gene>
    <name evidence="1" type="ORF">NIIDNTM18_00090</name>
</gene>
<proteinExistence type="predicted"/>
<name>A0A6S6NZR5_9MYCO</name>
<evidence type="ECO:0000313" key="1">
    <source>
        <dbReference type="EMBL" id="BCI50731.1"/>
    </source>
</evidence>
<dbReference type="AlphaFoldDB" id="A0A6S6NZR5"/>
<evidence type="ECO:0000313" key="2">
    <source>
        <dbReference type="Proteomes" id="UP000515734"/>
    </source>
</evidence>
<sequence>MRFVLVLAAVGISVLVWRSRHGPEVWHALDGYSLTREGP</sequence>
<reference evidence="1 2" key="1">
    <citation type="submission" date="2020-07" db="EMBL/GenBank/DDBJ databases">
        <title>Complete genome sequence of Mycolicibacterium litorale like strain isolated from cardiac implantable electronic device infection.</title>
        <authorList>
            <person name="Fukano H."/>
            <person name="Miyama H."/>
            <person name="Hoshino Y."/>
        </authorList>
    </citation>
    <scope>NUCLEOTIDE SEQUENCE [LARGE SCALE GENOMIC DNA]</scope>
    <source>
        <strain evidence="1 2">NIIDNTM18</strain>
    </source>
</reference>
<protein>
    <submittedName>
        <fullName evidence="1">Uncharacterized protein</fullName>
    </submittedName>
</protein>
<organism evidence="1 2">
    <name type="scientific">Mycolicibacterium litorale</name>
    <dbReference type="NCBI Taxonomy" id="758802"/>
    <lineage>
        <taxon>Bacteria</taxon>
        <taxon>Bacillati</taxon>
        <taxon>Actinomycetota</taxon>
        <taxon>Actinomycetes</taxon>
        <taxon>Mycobacteriales</taxon>
        <taxon>Mycobacteriaceae</taxon>
        <taxon>Mycolicibacterium</taxon>
    </lineage>
</organism>
<dbReference type="EMBL" id="AP023287">
    <property type="protein sequence ID" value="BCI50731.1"/>
    <property type="molecule type" value="Genomic_DNA"/>
</dbReference>
<dbReference type="Proteomes" id="UP000515734">
    <property type="component" value="Chromosome"/>
</dbReference>
<accession>A0A6S6NZR5</accession>